<dbReference type="AlphaFoldDB" id="A0A4Y8WRA4"/>
<sequence length="379" mass="42792">MRQREEILDKAQALILSRLQERTSLDIPAIGVFQPLFRSEYILEGEEGRLLIPPHVSLSYLPAEYLLNAKHYTTLDHESPKGYFATDFTSNLSDLHGWDEGEVAETLSSYLKELLEGLFKGRRVTLLELGDLFVTEEVASVLLLNFIPNTTLLQSLNTPFSIYKETKLRADLELADTEVRQSRITEESALQYAIHEPVPETKPEPKSESEIIPIVKQLPLPHREEEKKGQKSHRLWLIPVLIVVAGLLIFLLNRRQEPIPATVETLSPPADTLLTEQTTVVAPFDTIMVPKGGSLAAVAREYYGNALFWVYVFIANADSIPNPDNLQPGQSLIVPPLEWYTLKSDSIEANKEAKAWATVILNRKFSSYEAQRPQLKIQP</sequence>
<protein>
    <submittedName>
        <fullName evidence="1">Uncharacterized protein</fullName>
    </submittedName>
</protein>
<comment type="caution">
    <text evidence="1">The sequence shown here is derived from an EMBL/GenBank/DDBJ whole genome shotgun (WGS) entry which is preliminary data.</text>
</comment>
<gene>
    <name evidence="1" type="ORF">E4P47_02210</name>
</gene>
<dbReference type="RefSeq" id="WP_134849229.1">
    <property type="nucleotide sequence ID" value="NZ_CP197400.1"/>
</dbReference>
<name>A0A4Y8WRA4_9PORP</name>
<dbReference type="Proteomes" id="UP000297225">
    <property type="component" value="Unassembled WGS sequence"/>
</dbReference>
<accession>A0A4Y8WRA4</accession>
<dbReference type="OrthoDB" id="9811567at2"/>
<dbReference type="InterPro" id="IPR018392">
    <property type="entry name" value="LysM"/>
</dbReference>
<dbReference type="EMBL" id="SPNC01000018">
    <property type="protein sequence ID" value="TFH96511.1"/>
    <property type="molecule type" value="Genomic_DNA"/>
</dbReference>
<dbReference type="PROSITE" id="PS51782">
    <property type="entry name" value="LYSM"/>
    <property type="match status" value="1"/>
</dbReference>
<reference evidence="1 2" key="1">
    <citation type="submission" date="2019-03" db="EMBL/GenBank/DDBJ databases">
        <title>Porphyromonas levii Isolated from the Uterus of Dairy Cows.</title>
        <authorList>
            <person name="Francis A.M."/>
        </authorList>
    </citation>
    <scope>NUCLEOTIDE SEQUENCE [LARGE SCALE GENOMIC DNA]</scope>
    <source>
        <strain evidence="1 2">AF5678</strain>
    </source>
</reference>
<evidence type="ECO:0000313" key="1">
    <source>
        <dbReference type="EMBL" id="TFH96511.1"/>
    </source>
</evidence>
<proteinExistence type="predicted"/>
<keyword evidence="2" id="KW-1185">Reference proteome</keyword>
<dbReference type="STRING" id="1122973.GCA_000379925_01656"/>
<evidence type="ECO:0000313" key="2">
    <source>
        <dbReference type="Proteomes" id="UP000297225"/>
    </source>
</evidence>
<organism evidence="1 2">
    <name type="scientific">Porphyromonas levii</name>
    <dbReference type="NCBI Taxonomy" id="28114"/>
    <lineage>
        <taxon>Bacteria</taxon>
        <taxon>Pseudomonadati</taxon>
        <taxon>Bacteroidota</taxon>
        <taxon>Bacteroidia</taxon>
        <taxon>Bacteroidales</taxon>
        <taxon>Porphyromonadaceae</taxon>
        <taxon>Porphyromonas</taxon>
    </lineage>
</organism>